<dbReference type="OrthoDB" id="1366124at2"/>
<evidence type="ECO:0000313" key="1">
    <source>
        <dbReference type="EMBL" id="SDT69508.1"/>
    </source>
</evidence>
<accession>A0A1H2CG95</accession>
<dbReference type="AlphaFoldDB" id="A0A1H2CG95"/>
<proteinExistence type="predicted"/>
<name>A0A1H2CG95_MUCMA</name>
<protein>
    <submittedName>
        <fullName evidence="1">Uncharacterized protein</fullName>
    </submittedName>
</protein>
<evidence type="ECO:0000313" key="2">
    <source>
        <dbReference type="Proteomes" id="UP000199679"/>
    </source>
</evidence>
<dbReference type="Proteomes" id="UP000199679">
    <property type="component" value="Chromosome I"/>
</dbReference>
<sequence>MSTFRLDRTAFKAQTAEEASDHATYYQSLTWQERLRIANYLNSVAYNYPENQPPPLDRTYFKAWSIEEQNKSNT</sequence>
<dbReference type="RefSeq" id="WP_091379895.1">
    <property type="nucleotide sequence ID" value="NZ_LT629740.1"/>
</dbReference>
<dbReference type="EMBL" id="LT629740">
    <property type="protein sequence ID" value="SDT69508.1"/>
    <property type="molecule type" value="Genomic_DNA"/>
</dbReference>
<dbReference type="STRING" id="652787.SAMN05216490_5028"/>
<gene>
    <name evidence="1" type="ORF">SAMN05216490_5028</name>
</gene>
<organism evidence="1 2">
    <name type="scientific">Mucilaginibacter mallensis</name>
    <dbReference type="NCBI Taxonomy" id="652787"/>
    <lineage>
        <taxon>Bacteria</taxon>
        <taxon>Pseudomonadati</taxon>
        <taxon>Bacteroidota</taxon>
        <taxon>Sphingobacteriia</taxon>
        <taxon>Sphingobacteriales</taxon>
        <taxon>Sphingobacteriaceae</taxon>
        <taxon>Mucilaginibacter</taxon>
    </lineage>
</organism>
<reference evidence="1 2" key="1">
    <citation type="submission" date="2016-10" db="EMBL/GenBank/DDBJ databases">
        <authorList>
            <person name="de Groot N.N."/>
        </authorList>
    </citation>
    <scope>NUCLEOTIDE SEQUENCE [LARGE SCALE GENOMIC DNA]</scope>
    <source>
        <strain evidence="1 2">MP1X4</strain>
    </source>
</reference>
<keyword evidence="2" id="KW-1185">Reference proteome</keyword>